<dbReference type="InterPro" id="IPR036291">
    <property type="entry name" value="NAD(P)-bd_dom_sf"/>
</dbReference>
<dbReference type="EMBL" id="RJVQ01000006">
    <property type="protein sequence ID" value="RQW62342.1"/>
    <property type="molecule type" value="Genomic_DNA"/>
</dbReference>
<evidence type="ECO:0000313" key="8">
    <source>
        <dbReference type="EMBL" id="RQW62342.1"/>
    </source>
</evidence>
<feature type="domain" description="Lactate/malate dehydrogenase C-terminal" evidence="7">
    <location>
        <begin position="144"/>
        <end position="304"/>
    </location>
</feature>
<evidence type="ECO:0000256" key="2">
    <source>
        <dbReference type="ARBA" id="ARBA00023002"/>
    </source>
</evidence>
<protein>
    <submittedName>
        <fullName evidence="8">L-lactate dehydrogenase</fullName>
    </submittedName>
</protein>
<evidence type="ECO:0000259" key="7">
    <source>
        <dbReference type="Pfam" id="PF02866"/>
    </source>
</evidence>
<dbReference type="InterPro" id="IPR018177">
    <property type="entry name" value="L-lactate_DH_AS"/>
</dbReference>
<comment type="caution">
    <text evidence="8">The sequence shown here is derived from an EMBL/GenBank/DDBJ whole genome shotgun (WGS) entry which is preliminary data.</text>
</comment>
<evidence type="ECO:0000256" key="5">
    <source>
        <dbReference type="RuleBase" id="RU003369"/>
    </source>
</evidence>
<dbReference type="InterPro" id="IPR022383">
    <property type="entry name" value="Lactate/malate_DH_C"/>
</dbReference>
<keyword evidence="2 5" id="KW-0560">Oxidoreductase</keyword>
<comment type="similarity">
    <text evidence="5">Belongs to the LDH/MDH superfamily.</text>
</comment>
<dbReference type="Gene3D" id="3.40.50.720">
    <property type="entry name" value="NAD(P)-binding Rossmann-like Domain"/>
    <property type="match status" value="1"/>
</dbReference>
<organism evidence="8 9">
    <name type="scientific">Vibrio viridaestus</name>
    <dbReference type="NCBI Taxonomy" id="2487322"/>
    <lineage>
        <taxon>Bacteria</taxon>
        <taxon>Pseudomonadati</taxon>
        <taxon>Pseudomonadota</taxon>
        <taxon>Gammaproteobacteria</taxon>
        <taxon>Vibrionales</taxon>
        <taxon>Vibrionaceae</taxon>
        <taxon>Vibrio</taxon>
    </lineage>
</organism>
<keyword evidence="4" id="KW-0520">NAD</keyword>
<feature type="domain" description="Lactate/malate dehydrogenase N-terminal" evidence="6">
    <location>
        <begin position="7"/>
        <end position="132"/>
    </location>
</feature>
<dbReference type="InterPro" id="IPR001236">
    <property type="entry name" value="Lactate/malate_DH_N"/>
</dbReference>
<dbReference type="AlphaFoldDB" id="A0A3N9TZE8"/>
<feature type="binding site" evidence="4">
    <location>
        <begin position="120"/>
        <end position="122"/>
    </location>
    <ligand>
        <name>NAD(+)</name>
        <dbReference type="ChEBI" id="CHEBI:57540"/>
    </ligand>
</feature>
<dbReference type="PROSITE" id="PS00064">
    <property type="entry name" value="L_LDH"/>
    <property type="match status" value="1"/>
</dbReference>
<dbReference type="GO" id="GO:0004459">
    <property type="term" value="F:L-lactate dehydrogenase (NAD+) activity"/>
    <property type="evidence" value="ECO:0007669"/>
    <property type="project" value="InterPro"/>
</dbReference>
<feature type="binding site" evidence="4">
    <location>
        <begin position="12"/>
        <end position="17"/>
    </location>
    <ligand>
        <name>NAD(+)</name>
        <dbReference type="ChEBI" id="CHEBI:57540"/>
    </ligand>
</feature>
<comment type="function">
    <text evidence="1">Catalyzes the reversible oxidation of malate to oxaloacetate.</text>
</comment>
<dbReference type="PANTHER" id="PTHR43128:SF31">
    <property type="entry name" value="L-LACTATE DEHYDROGENASE"/>
    <property type="match status" value="1"/>
</dbReference>
<evidence type="ECO:0000256" key="1">
    <source>
        <dbReference type="ARBA" id="ARBA00003966"/>
    </source>
</evidence>
<evidence type="ECO:0000256" key="4">
    <source>
        <dbReference type="PIRSR" id="PIRSR000102-3"/>
    </source>
</evidence>
<feature type="binding site" evidence="4">
    <location>
        <position position="37"/>
    </location>
    <ligand>
        <name>NAD(+)</name>
        <dbReference type="ChEBI" id="CHEBI:57540"/>
    </ligand>
</feature>
<dbReference type="PRINTS" id="PR00086">
    <property type="entry name" value="LLDHDRGNASE"/>
</dbReference>
<dbReference type="PIRSF" id="PIRSF000102">
    <property type="entry name" value="Lac_mal_DH"/>
    <property type="match status" value="1"/>
</dbReference>
<gene>
    <name evidence="8" type="ORF">EES38_14270</name>
</gene>
<evidence type="ECO:0000259" key="6">
    <source>
        <dbReference type="Pfam" id="PF00056"/>
    </source>
</evidence>
<dbReference type="SUPFAM" id="SSF56327">
    <property type="entry name" value="LDH C-terminal domain-like"/>
    <property type="match status" value="1"/>
</dbReference>
<dbReference type="SUPFAM" id="SSF51735">
    <property type="entry name" value="NAD(P)-binding Rossmann-fold domains"/>
    <property type="match status" value="1"/>
</dbReference>
<dbReference type="OrthoDB" id="9802969at2"/>
<dbReference type="Pfam" id="PF00056">
    <property type="entry name" value="Ldh_1_N"/>
    <property type="match status" value="1"/>
</dbReference>
<evidence type="ECO:0000313" key="9">
    <source>
        <dbReference type="Proteomes" id="UP000281112"/>
    </source>
</evidence>
<evidence type="ECO:0000256" key="3">
    <source>
        <dbReference type="PIRSR" id="PIRSR000102-1"/>
    </source>
</evidence>
<reference evidence="8 9" key="1">
    <citation type="submission" date="2018-11" db="EMBL/GenBank/DDBJ databases">
        <title>Vibrio LJC006 sp. nov., isolated from seawater during the bloom of the enteromorpha.</title>
        <authorList>
            <person name="Liang J."/>
        </authorList>
    </citation>
    <scope>NUCLEOTIDE SEQUENCE [LARGE SCALE GENOMIC DNA]</scope>
    <source>
        <strain evidence="8 9">LJC006</strain>
    </source>
</reference>
<dbReference type="GO" id="GO:0006089">
    <property type="term" value="P:lactate metabolic process"/>
    <property type="evidence" value="ECO:0007669"/>
    <property type="project" value="TreeGrafter"/>
</dbReference>
<dbReference type="Pfam" id="PF02866">
    <property type="entry name" value="Ldh_1_C"/>
    <property type="match status" value="1"/>
</dbReference>
<dbReference type="InterPro" id="IPR015955">
    <property type="entry name" value="Lactate_DH/Glyco_Ohase_4_C"/>
</dbReference>
<accession>A0A3N9TZE8</accession>
<dbReference type="PANTHER" id="PTHR43128">
    <property type="entry name" value="L-2-HYDROXYCARBOXYLATE DEHYDROGENASE (NAD(P)(+))"/>
    <property type="match status" value="1"/>
</dbReference>
<keyword evidence="9" id="KW-1185">Reference proteome</keyword>
<feature type="active site" description="Proton acceptor" evidence="3">
    <location>
        <position position="174"/>
    </location>
</feature>
<feature type="binding site" evidence="4">
    <location>
        <position position="97"/>
    </location>
    <ligand>
        <name>NAD(+)</name>
        <dbReference type="ChEBI" id="CHEBI:57540"/>
    </ligand>
</feature>
<name>A0A3N9TZE8_9VIBR</name>
<dbReference type="InterPro" id="IPR001557">
    <property type="entry name" value="L-lactate/malate_DH"/>
</dbReference>
<sequence>MSIQRRKVAIIGVGRVGSHVASCLVTRSLVDDLVLIDTDTQKVQSHCQDLADATAFLDHNMQLECGSYDDISDADIVVLAASGPIFKENRLEELDSNIEVVDEIASQLSRVGFNGVIISITNPCDVVAQYLSTKVSAPVIGTGTLLDSARFRSALSRELHMSPKDIQAYSLGEHGDSQVLAFSAISIMGKPLTEWQQECVGHFEHVDFVKIEKEVIGAGWDIVMGKGATEFGIGSVTAELIDAIYRDSGRILPCSTLLKGEYGQEGVYASIPCVIGHMGVRDTMPITLSAHEQNQFVKSCDIMRHYFQQIS</sequence>
<dbReference type="RefSeq" id="WP_124937880.1">
    <property type="nucleotide sequence ID" value="NZ_RJVQ01000006.1"/>
</dbReference>
<dbReference type="CDD" id="cd05291">
    <property type="entry name" value="HicDH_like"/>
    <property type="match status" value="1"/>
</dbReference>
<dbReference type="Gene3D" id="3.90.110.10">
    <property type="entry name" value="Lactate dehydrogenase/glycoside hydrolase, family 4, C-terminal"/>
    <property type="match status" value="1"/>
</dbReference>
<proteinExistence type="inferred from homology"/>
<dbReference type="Proteomes" id="UP000281112">
    <property type="component" value="Unassembled WGS sequence"/>
</dbReference>